<evidence type="ECO:0000313" key="2">
    <source>
        <dbReference type="EMBL" id="RLE13876.1"/>
    </source>
</evidence>
<accession>A0A662DIX6</accession>
<name>A0A662DIX6_UNCAE</name>
<gene>
    <name evidence="2" type="ORF">DRI96_02330</name>
</gene>
<evidence type="ECO:0008006" key="4">
    <source>
        <dbReference type="Google" id="ProtNLM"/>
    </source>
</evidence>
<keyword evidence="1" id="KW-0732">Signal</keyword>
<evidence type="ECO:0000313" key="3">
    <source>
        <dbReference type="Proteomes" id="UP000267654"/>
    </source>
</evidence>
<feature type="chain" id="PRO_5024893887" description="ABC transporter substrate-binding protein" evidence="1">
    <location>
        <begin position="25"/>
        <end position="112"/>
    </location>
</feature>
<evidence type="ECO:0000256" key="1">
    <source>
        <dbReference type="SAM" id="SignalP"/>
    </source>
</evidence>
<feature type="signal peptide" evidence="1">
    <location>
        <begin position="1"/>
        <end position="24"/>
    </location>
</feature>
<dbReference type="EMBL" id="QMQB01000065">
    <property type="protein sequence ID" value="RLE13876.1"/>
    <property type="molecule type" value="Genomic_DNA"/>
</dbReference>
<dbReference type="Proteomes" id="UP000267654">
    <property type="component" value="Unassembled WGS sequence"/>
</dbReference>
<proteinExistence type="predicted"/>
<organism evidence="2 3">
    <name type="scientific">Aerophobetes bacterium</name>
    <dbReference type="NCBI Taxonomy" id="2030807"/>
    <lineage>
        <taxon>Bacteria</taxon>
        <taxon>Candidatus Aerophobota</taxon>
    </lineage>
</organism>
<dbReference type="Gene3D" id="3.40.190.10">
    <property type="entry name" value="Periplasmic binding protein-like II"/>
    <property type="match status" value="1"/>
</dbReference>
<comment type="caution">
    <text evidence="2">The sequence shown here is derived from an EMBL/GenBank/DDBJ whole genome shotgun (WGS) entry which is preliminary data.</text>
</comment>
<protein>
    <recommendedName>
        <fullName evidence="4">ABC transporter substrate-binding protein</fullName>
    </recommendedName>
</protein>
<reference evidence="2 3" key="1">
    <citation type="submission" date="2018-06" db="EMBL/GenBank/DDBJ databases">
        <title>Extensive metabolic versatility and redundancy in microbially diverse, dynamic hydrothermal sediments.</title>
        <authorList>
            <person name="Dombrowski N."/>
            <person name="Teske A."/>
            <person name="Baker B.J."/>
        </authorList>
    </citation>
    <scope>NUCLEOTIDE SEQUENCE [LARGE SCALE GENOMIC DNA]</scope>
    <source>
        <strain evidence="2">B19_G9</strain>
    </source>
</reference>
<dbReference type="SUPFAM" id="SSF53850">
    <property type="entry name" value="Periplasmic binding protein-like II"/>
    <property type="match status" value="1"/>
</dbReference>
<dbReference type="AlphaFoldDB" id="A0A662DIX6"/>
<sequence>MLKFKKVWLSVLIATFLFSLTAVAAWAKKPFEGVTIRAVLIGGGNYEKLYEEFIPKWEKLTGAKVVIVAKMSHFELDKKFKLDFAAGAADYDIMTNHTILPLSTISLVFFWI</sequence>